<keyword evidence="2" id="KW-0378">Hydrolase</keyword>
<proteinExistence type="predicted"/>
<evidence type="ECO:0000313" key="2">
    <source>
        <dbReference type="EMBL" id="KAA0695109.1"/>
    </source>
</evidence>
<dbReference type="RefSeq" id="WP_149332477.1">
    <property type="nucleotide sequence ID" value="NZ_JBHOFR010000001.1"/>
</dbReference>
<dbReference type="PANTHER" id="PTHR38037">
    <property type="entry name" value="ZN_PROTEASE DOMAIN-CONTAINING PROTEIN"/>
    <property type="match status" value="1"/>
</dbReference>
<dbReference type="EMBL" id="QOVF01000002">
    <property type="protein sequence ID" value="KAA0695109.1"/>
    <property type="molecule type" value="Genomic_DNA"/>
</dbReference>
<dbReference type="GO" id="GO:0006508">
    <property type="term" value="P:proteolysis"/>
    <property type="evidence" value="ECO:0007669"/>
    <property type="project" value="UniProtKB-KW"/>
</dbReference>
<dbReference type="PANTHER" id="PTHR38037:SF1">
    <property type="entry name" value="ATP-DEPENDENT ZINC PROTEASE DOMAIN-CONTAINING PROTEIN-RELATED"/>
    <property type="match status" value="1"/>
</dbReference>
<dbReference type="InterPro" id="IPR008503">
    <property type="entry name" value="Asp_endopeptidase"/>
</dbReference>
<dbReference type="InterPro" id="IPR021109">
    <property type="entry name" value="Peptidase_aspartic_dom_sf"/>
</dbReference>
<accession>A0A7V7GUX8</accession>
<sequence>MKTFDHLNVIGLREWIGLPGLGIDQIMAKIDSGAKTSALHASDIETFERNDQTWVRFHAHVGSLKKQRKQLCEAPLIEYKTIKSSNGHIQERHVIRTPLVLGDRCWWVDFTLTCRKSMRYRVLMGCTAMLEGQLVIDPGTRFVQDKPQTNLFTPKPEGSTP</sequence>
<feature type="domain" description="Retropepsin-like aspartic endopeptidase" evidence="1">
    <location>
        <begin position="9"/>
        <end position="147"/>
    </location>
</feature>
<name>A0A7V7GUX8_9GAMM</name>
<dbReference type="SUPFAM" id="SSF50630">
    <property type="entry name" value="Acid proteases"/>
    <property type="match status" value="1"/>
</dbReference>
<comment type="caution">
    <text evidence="2">The sequence shown here is derived from an EMBL/GenBank/DDBJ whole genome shotgun (WGS) entry which is preliminary data.</text>
</comment>
<dbReference type="AlphaFoldDB" id="A0A7V7GUX8"/>
<dbReference type="Gene3D" id="2.40.70.10">
    <property type="entry name" value="Acid Proteases"/>
    <property type="match status" value="1"/>
</dbReference>
<dbReference type="OrthoDB" id="9782977at2"/>
<evidence type="ECO:0000313" key="3">
    <source>
        <dbReference type="Proteomes" id="UP000463138"/>
    </source>
</evidence>
<organism evidence="2 3">
    <name type="scientific">Halopseudomonas laoshanensis</name>
    <dbReference type="NCBI Taxonomy" id="2268758"/>
    <lineage>
        <taxon>Bacteria</taxon>
        <taxon>Pseudomonadati</taxon>
        <taxon>Pseudomonadota</taxon>
        <taxon>Gammaproteobacteria</taxon>
        <taxon>Pseudomonadales</taxon>
        <taxon>Pseudomonadaceae</taxon>
        <taxon>Halopseudomonas</taxon>
    </lineage>
</organism>
<reference evidence="2 3" key="1">
    <citation type="submission" date="2018-07" db="EMBL/GenBank/DDBJ databases">
        <title>Pseudomonas laoshanensis sp. nov., isolated from soil.</title>
        <authorList>
            <person name="Sun J."/>
            <person name="Yu L."/>
            <person name="Wang M."/>
            <person name="Zhang C."/>
        </authorList>
    </citation>
    <scope>NUCLEOTIDE SEQUENCE [LARGE SCALE GENOMIC DNA]</scope>
    <source>
        <strain evidence="2 3">Y22</strain>
    </source>
</reference>
<evidence type="ECO:0000259" key="1">
    <source>
        <dbReference type="Pfam" id="PF05618"/>
    </source>
</evidence>
<dbReference type="GO" id="GO:0008233">
    <property type="term" value="F:peptidase activity"/>
    <property type="evidence" value="ECO:0007669"/>
    <property type="project" value="UniProtKB-KW"/>
</dbReference>
<keyword evidence="3" id="KW-1185">Reference proteome</keyword>
<keyword evidence="2" id="KW-0645">Protease</keyword>
<protein>
    <submittedName>
        <fullName evidence="2">ATP-dependent zinc protease</fullName>
    </submittedName>
</protein>
<gene>
    <name evidence="2" type="ORF">DT594_09680</name>
</gene>
<dbReference type="Proteomes" id="UP000463138">
    <property type="component" value="Unassembled WGS sequence"/>
</dbReference>
<dbReference type="Pfam" id="PF05618">
    <property type="entry name" value="Zn_protease"/>
    <property type="match status" value="1"/>
</dbReference>